<comment type="subcellular location">
    <subcellularLocation>
        <location evidence="1">Cell outer membrane</location>
    </subcellularLocation>
</comment>
<accession>A0A139KKH3</accession>
<evidence type="ECO:0000256" key="1">
    <source>
        <dbReference type="ARBA" id="ARBA00004442"/>
    </source>
</evidence>
<evidence type="ECO:0000313" key="9">
    <source>
        <dbReference type="EMBL" id="MBS5409124.1"/>
    </source>
</evidence>
<keyword evidence="5" id="KW-0998">Cell outer membrane</keyword>
<gene>
    <name evidence="9" type="ORF">KHY35_00175</name>
    <name evidence="10" type="ORF">KQP68_16905</name>
</gene>
<name>A0A139KKH3_BACT4</name>
<evidence type="ECO:0000313" key="12">
    <source>
        <dbReference type="Proteomes" id="UP001156218"/>
    </source>
</evidence>
<keyword evidence="3 6" id="KW-0732">Signal</keyword>
<dbReference type="InterPro" id="IPR012944">
    <property type="entry name" value="SusD_RagB_dom"/>
</dbReference>
<dbReference type="RefSeq" id="WP_048693964.1">
    <property type="nucleotide sequence ID" value="NZ_CAXSVM010000008.1"/>
</dbReference>
<feature type="domain" description="RagB/SusD" evidence="7">
    <location>
        <begin position="345"/>
        <end position="659"/>
    </location>
</feature>
<dbReference type="Pfam" id="PF07980">
    <property type="entry name" value="SusD_RagB"/>
    <property type="match status" value="1"/>
</dbReference>
<dbReference type="EMBL" id="JAGZEE010000001">
    <property type="protein sequence ID" value="MBS5409124.1"/>
    <property type="molecule type" value="Genomic_DNA"/>
</dbReference>
<evidence type="ECO:0000256" key="6">
    <source>
        <dbReference type="SAM" id="SignalP"/>
    </source>
</evidence>
<feature type="chain" id="PRO_5014531156" evidence="6">
    <location>
        <begin position="22"/>
        <end position="659"/>
    </location>
</feature>
<feature type="signal peptide" evidence="6">
    <location>
        <begin position="1"/>
        <end position="21"/>
    </location>
</feature>
<protein>
    <submittedName>
        <fullName evidence="9">RagB/SusD family nutrient uptake outer membrane protein</fullName>
    </submittedName>
</protein>
<dbReference type="SUPFAM" id="SSF48452">
    <property type="entry name" value="TPR-like"/>
    <property type="match status" value="1"/>
</dbReference>
<evidence type="ECO:0000313" key="10">
    <source>
        <dbReference type="EMBL" id="UYU65247.1"/>
    </source>
</evidence>
<reference evidence="9" key="1">
    <citation type="submission" date="2021-02" db="EMBL/GenBank/DDBJ databases">
        <title>Infant gut strain persistence is associated with maternal origin, phylogeny, and functional potential including surface adhesion and iron acquisition.</title>
        <authorList>
            <person name="Lou Y.C."/>
        </authorList>
    </citation>
    <scope>NUCLEOTIDE SEQUENCE</scope>
    <source>
        <strain evidence="9">L3_082_243G1_dasL3_082_243G1_maxbin2.maxbin.015s ta_sub</strain>
    </source>
</reference>
<dbReference type="InterPro" id="IPR011990">
    <property type="entry name" value="TPR-like_helical_dom_sf"/>
</dbReference>
<dbReference type="GO" id="GO:0009279">
    <property type="term" value="C:cell outer membrane"/>
    <property type="evidence" value="ECO:0007669"/>
    <property type="project" value="UniProtKB-SubCell"/>
</dbReference>
<dbReference type="EMBL" id="CP083680">
    <property type="protein sequence ID" value="UYU65247.1"/>
    <property type="molecule type" value="Genomic_DNA"/>
</dbReference>
<dbReference type="Proteomes" id="UP001156218">
    <property type="component" value="Chromosome"/>
</dbReference>
<keyword evidence="4" id="KW-0472">Membrane</keyword>
<comment type="similarity">
    <text evidence="2">Belongs to the SusD family.</text>
</comment>
<dbReference type="Proteomes" id="UP000782901">
    <property type="component" value="Unassembled WGS sequence"/>
</dbReference>
<evidence type="ECO:0000259" key="8">
    <source>
        <dbReference type="Pfam" id="PF14322"/>
    </source>
</evidence>
<dbReference type="InterPro" id="IPR033985">
    <property type="entry name" value="SusD-like_N"/>
</dbReference>
<sequence>MKKIILFITIFCASLSFHSCADFLDVDKYFYDMLSVDSAFSKRVYVEGWLSNTYDYLKQDNLTEFGSKLMWASDDLVHPDGKALQNCNYSASNFPIYENHLNRTYECIRKSSTFIDKVVECPELTYEDISDMQGQARFLRAFAYWSLIRTFGPVPLIPEHGLDVSLSYEELSLPRAKFDEIIDFIDNDLKLAARVMPRTRTINNLGRPTKGAALALRARILLYAASPMNNGNTDFFNIKNLDGTQLYNQEYDESKWARAAAAAEDVINLQQYSLYTVEPKNNVPAYERPPYHETYSNEEFPNGWSNIDPYASYKEMFDGTIRGSKNPELIFTKTKATGNCGIEDFFNKKSMPRTAHGDNKVAITQKMVDTYYMNNGQTIEEAETTGYYVREGFTETANDPQTMNGAPFMGVGVSLMYAKREPRFYACVGFNGATWECESSSLSSEKNFQCWYYRDEVNGKQGFTENCPLTGIGFKKYYNKEDSYSEGGYRTNKTEPTIRYAEVLLIYAEALNELTSGNTYTMQTFNDQEVEIKRDPIKMREAMKPIRMRAGLPDFDDNTYNTYRNFKEVLKRERHIELFAENCFRYFDLRRWKDAEEEENQALMGCNINITKDDESRQGFYITTAVTAIPKVFLKKMYLWPFPTAELKRNVNLTQNPEW</sequence>
<feature type="domain" description="SusD-like N-terminal" evidence="8">
    <location>
        <begin position="95"/>
        <end position="222"/>
    </location>
</feature>
<evidence type="ECO:0000256" key="5">
    <source>
        <dbReference type="ARBA" id="ARBA00023237"/>
    </source>
</evidence>
<evidence type="ECO:0000313" key="11">
    <source>
        <dbReference type="Proteomes" id="UP000782901"/>
    </source>
</evidence>
<evidence type="ECO:0000259" key="7">
    <source>
        <dbReference type="Pfam" id="PF07980"/>
    </source>
</evidence>
<reference evidence="10 12" key="2">
    <citation type="submission" date="2021-06" db="EMBL/GenBank/DDBJ databases">
        <title>Interrogation of the integrated mobile genetic elements in gut-associated Bacteroides with a consensus prediction approach.</title>
        <authorList>
            <person name="Campbell D.E."/>
            <person name="Leigh J.R."/>
            <person name="Kim T."/>
            <person name="England W."/>
            <person name="Whitaker R.J."/>
            <person name="Degnan P.H."/>
        </authorList>
    </citation>
    <scope>NUCLEOTIDE SEQUENCE [LARGE SCALE GENOMIC DNA]</scope>
    <source>
        <strain evidence="10 12">WAL8669</strain>
    </source>
</reference>
<dbReference type="Pfam" id="PF14322">
    <property type="entry name" value="SusD-like_3"/>
    <property type="match status" value="1"/>
</dbReference>
<dbReference type="Gene3D" id="1.25.40.390">
    <property type="match status" value="1"/>
</dbReference>
<proteinExistence type="inferred from homology"/>
<organism evidence="9 11">
    <name type="scientific">Bacteroides thetaiotaomicron</name>
    <dbReference type="NCBI Taxonomy" id="818"/>
    <lineage>
        <taxon>Bacteria</taxon>
        <taxon>Pseudomonadati</taxon>
        <taxon>Bacteroidota</taxon>
        <taxon>Bacteroidia</taxon>
        <taxon>Bacteroidales</taxon>
        <taxon>Bacteroidaceae</taxon>
        <taxon>Bacteroides</taxon>
    </lineage>
</organism>
<dbReference type="AlphaFoldDB" id="A0A139KKH3"/>
<evidence type="ECO:0000256" key="4">
    <source>
        <dbReference type="ARBA" id="ARBA00023136"/>
    </source>
</evidence>
<evidence type="ECO:0000256" key="2">
    <source>
        <dbReference type="ARBA" id="ARBA00006275"/>
    </source>
</evidence>
<evidence type="ECO:0000256" key="3">
    <source>
        <dbReference type="ARBA" id="ARBA00022729"/>
    </source>
</evidence>